<proteinExistence type="predicted"/>
<evidence type="ECO:0000313" key="2">
    <source>
        <dbReference type="Proteomes" id="UP000501063"/>
    </source>
</evidence>
<evidence type="ECO:0000313" key="1">
    <source>
        <dbReference type="EMBL" id="QIE91446.1"/>
    </source>
</evidence>
<reference evidence="1 2" key="1">
    <citation type="submission" date="2020-02" db="EMBL/GenBank/DDBJ databases">
        <title>Integrative conjugative elements (ICEs) and plasmids drive adaptation of Pseudomonas nitroreducens strain HBP1 to wastewater environment.</title>
        <authorList>
            <person name="Sentchilo V."/>
            <person name="Carraro N."/>
            <person name="Bertelli C."/>
            <person name="van der Meer J.R."/>
        </authorList>
    </citation>
    <scope>NUCLEOTIDE SEQUENCE [LARGE SCALE GENOMIC DNA]</scope>
    <source>
        <strain evidence="1 2">HBP1</strain>
        <plasmid evidence="2">ppnihbp1_1</plasmid>
    </source>
</reference>
<geneLocation type="plasmid" evidence="2">
    <name>ppnihbp1_1</name>
</geneLocation>
<dbReference type="KEGG" id="pnt:G5B91_34485"/>
<gene>
    <name evidence="1" type="ORF">G5B91_34485</name>
</gene>
<dbReference type="RefSeq" id="WP_024767453.1">
    <property type="nucleotide sequence ID" value="NZ_CP049142.1"/>
</dbReference>
<organism evidence="1 2">
    <name type="scientific">Pseudomonas nitroreducens</name>
    <dbReference type="NCBI Taxonomy" id="46680"/>
    <lineage>
        <taxon>Bacteria</taxon>
        <taxon>Pseudomonadati</taxon>
        <taxon>Pseudomonadota</taxon>
        <taxon>Gammaproteobacteria</taxon>
        <taxon>Pseudomonadales</taxon>
        <taxon>Pseudomonadaceae</taxon>
        <taxon>Pseudomonas</taxon>
    </lineage>
</organism>
<accession>A0A6G6J7P9</accession>
<keyword evidence="1" id="KW-0614">Plasmid</keyword>
<name>A0A6G6J7P9_PSENT</name>
<dbReference type="EMBL" id="CP049142">
    <property type="protein sequence ID" value="QIE91446.1"/>
    <property type="molecule type" value="Genomic_DNA"/>
</dbReference>
<dbReference type="Proteomes" id="UP000501063">
    <property type="component" value="Plasmid pPniHBP1_1"/>
</dbReference>
<sequence length="82" mass="9187">MEKYDADLIAAAAIAFVSLVPALAEEIAHTIPDEATEPERLEYFRQKGWAELCLVAKHLNLEPLEFAHQVLEVHQLETGAFN</sequence>
<dbReference type="AlphaFoldDB" id="A0A6G6J7P9"/>
<protein>
    <submittedName>
        <fullName evidence="1">Uncharacterized protein</fullName>
    </submittedName>
</protein>